<dbReference type="Gene3D" id="1.10.630.10">
    <property type="entry name" value="Cytochrome P450"/>
    <property type="match status" value="1"/>
</dbReference>
<dbReference type="InterPro" id="IPR036396">
    <property type="entry name" value="Cyt_P450_sf"/>
</dbReference>
<sequence length="141" mass="16047">MIVKVVSEGSGDFDYDCLKEMRFLKATLCEAMRLYPPVAWDSKHAACADVLPDGTCVRKRDRGTYFPYGMRRMEVLMGKNCEEFRPDRWVHEPAEDNGTLKFVSPLQVPRFSGRSESVSWEGDGFHSNGICRGLYSRPVSN</sequence>
<accession>A0AAN9JZ85</accession>
<evidence type="ECO:0000256" key="1">
    <source>
        <dbReference type="ARBA" id="ARBA00001971"/>
    </source>
</evidence>
<dbReference type="GO" id="GO:0020037">
    <property type="term" value="F:heme binding"/>
    <property type="evidence" value="ECO:0007669"/>
    <property type="project" value="InterPro"/>
</dbReference>
<dbReference type="PANTHER" id="PTHR24296">
    <property type="entry name" value="CYTOCHROME P450"/>
    <property type="match status" value="1"/>
</dbReference>
<protein>
    <submittedName>
        <fullName evidence="8">Uncharacterized protein</fullName>
    </submittedName>
</protein>
<keyword evidence="3" id="KW-0349">Heme</keyword>
<dbReference type="EMBL" id="JAYMYQ010000011">
    <property type="protein sequence ID" value="KAK7306637.1"/>
    <property type="molecule type" value="Genomic_DNA"/>
</dbReference>
<reference evidence="8 9" key="1">
    <citation type="submission" date="2024-01" db="EMBL/GenBank/DDBJ databases">
        <title>The genomes of 5 underutilized Papilionoideae crops provide insights into root nodulation and disease resistanc.</title>
        <authorList>
            <person name="Jiang F."/>
        </authorList>
    </citation>
    <scope>NUCLEOTIDE SEQUENCE [LARGE SCALE GENOMIC DNA]</scope>
    <source>
        <strain evidence="8">LVBAO_FW01</strain>
        <tissue evidence="8">Leaves</tissue>
    </source>
</reference>
<evidence type="ECO:0000256" key="5">
    <source>
        <dbReference type="ARBA" id="ARBA00023002"/>
    </source>
</evidence>
<comment type="caution">
    <text evidence="8">The sequence shown here is derived from an EMBL/GenBank/DDBJ whole genome shotgun (WGS) entry which is preliminary data.</text>
</comment>
<keyword evidence="7" id="KW-0503">Monooxygenase</keyword>
<keyword evidence="4" id="KW-0479">Metal-binding</keyword>
<evidence type="ECO:0000256" key="3">
    <source>
        <dbReference type="ARBA" id="ARBA00022617"/>
    </source>
</evidence>
<dbReference type="AlphaFoldDB" id="A0AAN9JZ85"/>
<evidence type="ECO:0000256" key="7">
    <source>
        <dbReference type="ARBA" id="ARBA00023033"/>
    </source>
</evidence>
<dbReference type="Pfam" id="PF00067">
    <property type="entry name" value="p450"/>
    <property type="match status" value="1"/>
</dbReference>
<evidence type="ECO:0000313" key="9">
    <source>
        <dbReference type="Proteomes" id="UP001367508"/>
    </source>
</evidence>
<gene>
    <name evidence="8" type="ORF">VNO77_44589</name>
</gene>
<keyword evidence="6" id="KW-0408">Iron</keyword>
<comment type="cofactor">
    <cofactor evidence="1">
        <name>heme</name>
        <dbReference type="ChEBI" id="CHEBI:30413"/>
    </cofactor>
</comment>
<dbReference type="SUPFAM" id="SSF48264">
    <property type="entry name" value="Cytochrome P450"/>
    <property type="match status" value="1"/>
</dbReference>
<keyword evidence="9" id="KW-1185">Reference proteome</keyword>
<keyword evidence="5" id="KW-0560">Oxidoreductase</keyword>
<name>A0AAN9JZ85_CANGL</name>
<dbReference type="InterPro" id="IPR001128">
    <property type="entry name" value="Cyt_P450"/>
</dbReference>
<evidence type="ECO:0000256" key="6">
    <source>
        <dbReference type="ARBA" id="ARBA00023004"/>
    </source>
</evidence>
<dbReference type="GO" id="GO:0005506">
    <property type="term" value="F:iron ion binding"/>
    <property type="evidence" value="ECO:0007669"/>
    <property type="project" value="InterPro"/>
</dbReference>
<dbReference type="Proteomes" id="UP001367508">
    <property type="component" value="Unassembled WGS sequence"/>
</dbReference>
<evidence type="ECO:0000313" key="8">
    <source>
        <dbReference type="EMBL" id="KAK7306637.1"/>
    </source>
</evidence>
<dbReference type="GO" id="GO:0016705">
    <property type="term" value="F:oxidoreductase activity, acting on paired donors, with incorporation or reduction of molecular oxygen"/>
    <property type="evidence" value="ECO:0007669"/>
    <property type="project" value="InterPro"/>
</dbReference>
<evidence type="ECO:0000256" key="4">
    <source>
        <dbReference type="ARBA" id="ARBA00022723"/>
    </source>
</evidence>
<comment type="similarity">
    <text evidence="2">Belongs to the cytochrome P450 family.</text>
</comment>
<proteinExistence type="inferred from homology"/>
<evidence type="ECO:0000256" key="2">
    <source>
        <dbReference type="ARBA" id="ARBA00010617"/>
    </source>
</evidence>
<dbReference type="GO" id="GO:0004497">
    <property type="term" value="F:monooxygenase activity"/>
    <property type="evidence" value="ECO:0007669"/>
    <property type="project" value="UniProtKB-KW"/>
</dbReference>
<organism evidence="8 9">
    <name type="scientific">Canavalia gladiata</name>
    <name type="common">Sword bean</name>
    <name type="synonym">Dolichos gladiatus</name>
    <dbReference type="NCBI Taxonomy" id="3824"/>
    <lineage>
        <taxon>Eukaryota</taxon>
        <taxon>Viridiplantae</taxon>
        <taxon>Streptophyta</taxon>
        <taxon>Embryophyta</taxon>
        <taxon>Tracheophyta</taxon>
        <taxon>Spermatophyta</taxon>
        <taxon>Magnoliopsida</taxon>
        <taxon>eudicotyledons</taxon>
        <taxon>Gunneridae</taxon>
        <taxon>Pentapetalae</taxon>
        <taxon>rosids</taxon>
        <taxon>fabids</taxon>
        <taxon>Fabales</taxon>
        <taxon>Fabaceae</taxon>
        <taxon>Papilionoideae</taxon>
        <taxon>50 kb inversion clade</taxon>
        <taxon>NPAAA clade</taxon>
        <taxon>indigoferoid/millettioid clade</taxon>
        <taxon>Phaseoleae</taxon>
        <taxon>Canavalia</taxon>
    </lineage>
</organism>